<dbReference type="SUPFAM" id="SSF56112">
    <property type="entry name" value="Protein kinase-like (PK-like)"/>
    <property type="match status" value="1"/>
</dbReference>
<accession>A0A6C0J2J4</accession>
<feature type="region of interest" description="Disordered" evidence="1">
    <location>
        <begin position="1"/>
        <end position="56"/>
    </location>
</feature>
<dbReference type="InterPro" id="IPR011009">
    <property type="entry name" value="Kinase-like_dom_sf"/>
</dbReference>
<organism evidence="2">
    <name type="scientific">viral metagenome</name>
    <dbReference type="NCBI Taxonomy" id="1070528"/>
    <lineage>
        <taxon>unclassified sequences</taxon>
        <taxon>metagenomes</taxon>
        <taxon>organismal metagenomes</taxon>
    </lineage>
</organism>
<sequence>MLSKSNKIIKDKRSSPNSFSKEGIKKYKRKRSSSNSSSKKDIKKYKIKRSSSNSSSLEGIKKYNDYMKNRKKYFHFLKNPDDKCIVSVNNIIHINNSEIVLENNPIDYGATSIVFKATNKINNISYILKIMSVSVNEINFMKKSSKYVLNGITPHFIILHQNLLCSDSKNNNDMFDSTRFLLENKYSILIMEMFDGNVENLLSDYNDDDILLSIHAQIYISILSFHKILKAVHDDSQYKNFYYKKITFSDNDYFHYIINNKSVYIKNKGYLIVIADYGFSYYDFSLKKNKLPKKQLLEDYDMIINRDEIYTYKDYKNINYFDNEDDFFNYLINDTLYFKTIETLPLNSIILNNIPYII</sequence>
<proteinExistence type="predicted"/>
<evidence type="ECO:0000256" key="1">
    <source>
        <dbReference type="SAM" id="MobiDB-lite"/>
    </source>
</evidence>
<dbReference type="AlphaFoldDB" id="A0A6C0J2J4"/>
<protein>
    <recommendedName>
        <fullName evidence="3">Protein kinase domain-containing protein</fullName>
    </recommendedName>
</protein>
<evidence type="ECO:0000313" key="2">
    <source>
        <dbReference type="EMBL" id="QHT99089.1"/>
    </source>
</evidence>
<dbReference type="EMBL" id="MN740301">
    <property type="protein sequence ID" value="QHT99089.1"/>
    <property type="molecule type" value="Genomic_DNA"/>
</dbReference>
<evidence type="ECO:0008006" key="3">
    <source>
        <dbReference type="Google" id="ProtNLM"/>
    </source>
</evidence>
<reference evidence="2" key="1">
    <citation type="journal article" date="2020" name="Nature">
        <title>Giant virus diversity and host interactions through global metagenomics.</title>
        <authorList>
            <person name="Schulz F."/>
            <person name="Roux S."/>
            <person name="Paez-Espino D."/>
            <person name="Jungbluth S."/>
            <person name="Walsh D.A."/>
            <person name="Denef V.J."/>
            <person name="McMahon K.D."/>
            <person name="Konstantinidis K.T."/>
            <person name="Eloe-Fadrosh E.A."/>
            <person name="Kyrpides N.C."/>
            <person name="Woyke T."/>
        </authorList>
    </citation>
    <scope>NUCLEOTIDE SEQUENCE</scope>
    <source>
        <strain evidence="2">GVMAG-M-3300025695-21</strain>
    </source>
</reference>
<name>A0A6C0J2J4_9ZZZZ</name>